<dbReference type="EMBL" id="JABBNU010000018">
    <property type="protein sequence ID" value="NMM50883.1"/>
    <property type="molecule type" value="Genomic_DNA"/>
</dbReference>
<evidence type="ECO:0000259" key="2">
    <source>
        <dbReference type="Pfam" id="PF00487"/>
    </source>
</evidence>
<reference evidence="3 4" key="1">
    <citation type="submission" date="2020-04" db="EMBL/GenBank/DDBJ databases">
        <title>Flammeovirgaceae bacterium KN852 isolated from deep sea.</title>
        <authorList>
            <person name="Zhang D.-C."/>
        </authorList>
    </citation>
    <scope>NUCLEOTIDE SEQUENCE [LARGE SCALE GENOMIC DNA]</scope>
    <source>
        <strain evidence="3 4">KN852</strain>
    </source>
</reference>
<dbReference type="PIRSF" id="PIRSF015921">
    <property type="entry name" value="FA_sphinglp_des"/>
    <property type="match status" value="1"/>
</dbReference>
<dbReference type="GO" id="GO:0016020">
    <property type="term" value="C:membrane"/>
    <property type="evidence" value="ECO:0007669"/>
    <property type="project" value="TreeGrafter"/>
</dbReference>
<dbReference type="RefSeq" id="WP_169685246.1">
    <property type="nucleotide sequence ID" value="NZ_JABBNU010000018.1"/>
</dbReference>
<keyword evidence="1" id="KW-0812">Transmembrane</keyword>
<dbReference type="CDD" id="cd03506">
    <property type="entry name" value="Delta6-FADS-like"/>
    <property type="match status" value="1"/>
</dbReference>
<sequence length="371" mass="43181">MIRYKFSRTLNKEFSAEIKQRVNEYFKKNQIRKTGGGTALFKAFFALSVYLIPFVLILSGVIQSTPLMFLLWMLMGAGMAFIGTSVMHDALHGSLSNNKLINKLLGLTAPLMGVDGKLWQYQHNVLHHTYTNIEHADEDIQPRYVLRFTPNQPRRWFHRYQHLYAPILYSISTIQWVAVKDFIKVFTYKKKELIKSNKEVVTRLTKVAIGKAFYIGIFLVLPIVVLNQPVWLTISMFVVMHMVAGVLLSLIFQPAHVVPTSDFIMQDEQLIQENWSVHQILTTSNFAMRNKVLSYFIGGLNFQVEHHLFPNICHIHYPEISKIIQKTTEKYKLPYFYEKSFRSALKSHFKLLKTLGRQDELKIDYELRMAA</sequence>
<protein>
    <submittedName>
        <fullName evidence="3">Acyl-CoA desaturase</fullName>
    </submittedName>
</protein>
<accession>A0A848J230</accession>
<gene>
    <name evidence="3" type="ORF">HH304_20910</name>
</gene>
<keyword evidence="1" id="KW-1133">Transmembrane helix</keyword>
<feature type="transmembrane region" description="Helical" evidence="1">
    <location>
        <begin position="68"/>
        <end position="88"/>
    </location>
</feature>
<evidence type="ECO:0000313" key="4">
    <source>
        <dbReference type="Proteomes" id="UP000559010"/>
    </source>
</evidence>
<keyword evidence="1" id="KW-0472">Membrane</keyword>
<dbReference type="InterPro" id="IPR005804">
    <property type="entry name" value="FA_desaturase_dom"/>
</dbReference>
<dbReference type="GO" id="GO:0008610">
    <property type="term" value="P:lipid biosynthetic process"/>
    <property type="evidence" value="ECO:0007669"/>
    <property type="project" value="UniProtKB-ARBA"/>
</dbReference>
<evidence type="ECO:0000256" key="1">
    <source>
        <dbReference type="SAM" id="Phobius"/>
    </source>
</evidence>
<dbReference type="AlphaFoldDB" id="A0A848J230"/>
<dbReference type="PANTHER" id="PTHR19353:SF19">
    <property type="entry name" value="DELTA(5) FATTY ACID DESATURASE C-RELATED"/>
    <property type="match status" value="1"/>
</dbReference>
<feature type="transmembrane region" description="Helical" evidence="1">
    <location>
        <begin position="230"/>
        <end position="252"/>
    </location>
</feature>
<feature type="transmembrane region" description="Helical" evidence="1">
    <location>
        <begin position="204"/>
        <end position="224"/>
    </location>
</feature>
<dbReference type="Pfam" id="PF00487">
    <property type="entry name" value="FA_desaturase"/>
    <property type="match status" value="1"/>
</dbReference>
<evidence type="ECO:0000313" key="3">
    <source>
        <dbReference type="EMBL" id="NMM50883.1"/>
    </source>
</evidence>
<name>A0A848J230_9BACT</name>
<proteinExistence type="predicted"/>
<dbReference type="InterPro" id="IPR012171">
    <property type="entry name" value="Fatty_acid_desaturase"/>
</dbReference>
<comment type="caution">
    <text evidence="3">The sequence shown here is derived from an EMBL/GenBank/DDBJ whole genome shotgun (WGS) entry which is preliminary data.</text>
</comment>
<feature type="domain" description="Fatty acid desaturase" evidence="2">
    <location>
        <begin position="65"/>
        <end position="337"/>
    </location>
</feature>
<dbReference type="GO" id="GO:0016717">
    <property type="term" value="F:oxidoreductase activity, acting on paired donors, with oxidation of a pair of donors resulting in the reduction of molecular oxygen to two molecules of water"/>
    <property type="evidence" value="ECO:0007669"/>
    <property type="project" value="TreeGrafter"/>
</dbReference>
<organism evidence="3 4">
    <name type="scientific">Marinigracilibium pacificum</name>
    <dbReference type="NCBI Taxonomy" id="2729599"/>
    <lineage>
        <taxon>Bacteria</taxon>
        <taxon>Pseudomonadati</taxon>
        <taxon>Bacteroidota</taxon>
        <taxon>Cytophagia</taxon>
        <taxon>Cytophagales</taxon>
        <taxon>Flammeovirgaceae</taxon>
        <taxon>Marinigracilibium</taxon>
    </lineage>
</organism>
<keyword evidence="4" id="KW-1185">Reference proteome</keyword>
<feature type="transmembrane region" description="Helical" evidence="1">
    <location>
        <begin position="39"/>
        <end position="62"/>
    </location>
</feature>
<dbReference type="Proteomes" id="UP000559010">
    <property type="component" value="Unassembled WGS sequence"/>
</dbReference>
<dbReference type="PANTHER" id="PTHR19353">
    <property type="entry name" value="FATTY ACID DESATURASE 2"/>
    <property type="match status" value="1"/>
</dbReference>